<dbReference type="OrthoDB" id="9784483at2"/>
<dbReference type="KEGG" id="svp:Pan189_42120"/>
<dbReference type="AlphaFoldDB" id="A0A517R7K6"/>
<dbReference type="SUPFAM" id="SSF52343">
    <property type="entry name" value="Ferredoxin reductase-like, C-terminal NADP-linked domain"/>
    <property type="match status" value="1"/>
</dbReference>
<evidence type="ECO:0000256" key="1">
    <source>
        <dbReference type="SAM" id="MobiDB-lite"/>
    </source>
</evidence>
<dbReference type="InterPro" id="IPR051930">
    <property type="entry name" value="FNR_type-1"/>
</dbReference>
<dbReference type="EMBL" id="CP036268">
    <property type="protein sequence ID" value="QDT39801.1"/>
    <property type="molecule type" value="Genomic_DNA"/>
</dbReference>
<dbReference type="InterPro" id="IPR017927">
    <property type="entry name" value="FAD-bd_FR_type"/>
</dbReference>
<dbReference type="PRINTS" id="PR00371">
    <property type="entry name" value="FPNCR"/>
</dbReference>
<dbReference type="PANTHER" id="PTHR47878:SF2">
    <property type="entry name" value="OXIDOREDUCTASE FAD_NAD(P)-BINDING DOMAIN PROTEIN"/>
    <property type="match status" value="1"/>
</dbReference>
<dbReference type="PANTHER" id="PTHR47878">
    <property type="entry name" value="OXIDOREDUCTASE FAD/NAD(P)-BINDING DOMAIN PROTEIN"/>
    <property type="match status" value="1"/>
</dbReference>
<accession>A0A517R7K6</accession>
<dbReference type="SUPFAM" id="SSF63380">
    <property type="entry name" value="Riboflavin synthase domain-like"/>
    <property type="match status" value="1"/>
</dbReference>
<feature type="region of interest" description="Disordered" evidence="1">
    <location>
        <begin position="1"/>
        <end position="20"/>
    </location>
</feature>
<dbReference type="Gene3D" id="2.40.30.10">
    <property type="entry name" value="Translation factors"/>
    <property type="match status" value="1"/>
</dbReference>
<keyword evidence="4" id="KW-1185">Reference proteome</keyword>
<feature type="domain" description="FAD-binding FR-type" evidence="2">
    <location>
        <begin position="16"/>
        <end position="142"/>
    </location>
</feature>
<sequence length="304" mass="33360">MPTLMKSRPASPRRSQSKLNATVTAIRKPTDELMVLTVRTDEPILNYTAGRSVGLGLPANAPSIGVSTPGEAATKPRSKMIRRSYSVSAFRPSQADSELEFLIALVNHESDEPPHLTPRLFALEVNSRLFVSPKAFGRYTAEGVQPHHDVLLLGTGTGEAPHVAIADALLSAGHRGRVAVVTGVRTRGDVGYAKAHRDWEQVHSDYQYHVLTTREPENLEIAHPRFIGKEYLQSAWSSGRLFAKLDWTPSPATTHVFLCGNPAMIGSPHPSRLPIKSGMVARLQDAGFRIGTTEPGSIRFERYW</sequence>
<dbReference type="Proteomes" id="UP000317318">
    <property type="component" value="Chromosome"/>
</dbReference>
<evidence type="ECO:0000313" key="3">
    <source>
        <dbReference type="EMBL" id="QDT39801.1"/>
    </source>
</evidence>
<protein>
    <submittedName>
        <fullName evidence="3">Ferredoxin--NADP reductase</fullName>
        <ecNumber evidence="3">1.18.1.2</ecNumber>
    </submittedName>
</protein>
<dbReference type="Gene3D" id="3.40.50.80">
    <property type="entry name" value="Nucleotide-binding domain of ferredoxin-NADP reductase (FNR) module"/>
    <property type="match status" value="1"/>
</dbReference>
<dbReference type="EC" id="1.18.1.2" evidence="3"/>
<dbReference type="InterPro" id="IPR001433">
    <property type="entry name" value="OxRdtase_FAD/NAD-bd"/>
</dbReference>
<dbReference type="RefSeq" id="WP_145365913.1">
    <property type="nucleotide sequence ID" value="NZ_CP036268.1"/>
</dbReference>
<dbReference type="PROSITE" id="PS51384">
    <property type="entry name" value="FAD_FR"/>
    <property type="match status" value="1"/>
</dbReference>
<gene>
    <name evidence="3" type="primary">fpr</name>
    <name evidence="3" type="ORF">Pan189_42120</name>
</gene>
<dbReference type="InterPro" id="IPR001709">
    <property type="entry name" value="Flavoprot_Pyr_Nucl_cyt_Rdtase"/>
</dbReference>
<dbReference type="GO" id="GO:0004324">
    <property type="term" value="F:ferredoxin-NADP+ reductase activity"/>
    <property type="evidence" value="ECO:0007669"/>
    <property type="project" value="UniProtKB-EC"/>
</dbReference>
<name>A0A517R7K6_9PLAN</name>
<proteinExistence type="predicted"/>
<evidence type="ECO:0000259" key="2">
    <source>
        <dbReference type="PROSITE" id="PS51384"/>
    </source>
</evidence>
<reference evidence="3 4" key="1">
    <citation type="submission" date="2019-02" db="EMBL/GenBank/DDBJ databases">
        <title>Deep-cultivation of Planctomycetes and their phenomic and genomic characterization uncovers novel biology.</title>
        <authorList>
            <person name="Wiegand S."/>
            <person name="Jogler M."/>
            <person name="Boedeker C."/>
            <person name="Pinto D."/>
            <person name="Vollmers J."/>
            <person name="Rivas-Marin E."/>
            <person name="Kohn T."/>
            <person name="Peeters S.H."/>
            <person name="Heuer A."/>
            <person name="Rast P."/>
            <person name="Oberbeckmann S."/>
            <person name="Bunk B."/>
            <person name="Jeske O."/>
            <person name="Meyerdierks A."/>
            <person name="Storesund J.E."/>
            <person name="Kallscheuer N."/>
            <person name="Luecker S."/>
            <person name="Lage O.M."/>
            <person name="Pohl T."/>
            <person name="Merkel B.J."/>
            <person name="Hornburger P."/>
            <person name="Mueller R.-W."/>
            <person name="Bruemmer F."/>
            <person name="Labrenz M."/>
            <person name="Spormann A.M."/>
            <person name="Op den Camp H."/>
            <person name="Overmann J."/>
            <person name="Amann R."/>
            <person name="Jetten M.S.M."/>
            <person name="Mascher T."/>
            <person name="Medema M.H."/>
            <person name="Devos D.P."/>
            <person name="Kaster A.-K."/>
            <person name="Ovreas L."/>
            <person name="Rohde M."/>
            <person name="Galperin M.Y."/>
            <person name="Jogler C."/>
        </authorList>
    </citation>
    <scope>NUCLEOTIDE SEQUENCE [LARGE SCALE GENOMIC DNA]</scope>
    <source>
        <strain evidence="3 4">Pan189</strain>
    </source>
</reference>
<organism evidence="3 4">
    <name type="scientific">Stratiformator vulcanicus</name>
    <dbReference type="NCBI Taxonomy" id="2527980"/>
    <lineage>
        <taxon>Bacteria</taxon>
        <taxon>Pseudomonadati</taxon>
        <taxon>Planctomycetota</taxon>
        <taxon>Planctomycetia</taxon>
        <taxon>Planctomycetales</taxon>
        <taxon>Planctomycetaceae</taxon>
        <taxon>Stratiformator</taxon>
    </lineage>
</organism>
<keyword evidence="3" id="KW-0560">Oxidoreductase</keyword>
<dbReference type="Pfam" id="PF00175">
    <property type="entry name" value="NAD_binding_1"/>
    <property type="match status" value="1"/>
</dbReference>
<dbReference type="InterPro" id="IPR039261">
    <property type="entry name" value="FNR_nucleotide-bd"/>
</dbReference>
<dbReference type="InterPro" id="IPR017938">
    <property type="entry name" value="Riboflavin_synthase-like_b-brl"/>
</dbReference>
<evidence type="ECO:0000313" key="4">
    <source>
        <dbReference type="Proteomes" id="UP000317318"/>
    </source>
</evidence>